<dbReference type="InParanoid" id="A0A3N4LKJ6"/>
<reference evidence="1 2" key="1">
    <citation type="journal article" date="2018" name="Nat. Ecol. Evol.">
        <title>Pezizomycetes genomes reveal the molecular basis of ectomycorrhizal truffle lifestyle.</title>
        <authorList>
            <person name="Murat C."/>
            <person name="Payen T."/>
            <person name="Noel B."/>
            <person name="Kuo A."/>
            <person name="Morin E."/>
            <person name="Chen J."/>
            <person name="Kohler A."/>
            <person name="Krizsan K."/>
            <person name="Balestrini R."/>
            <person name="Da Silva C."/>
            <person name="Montanini B."/>
            <person name="Hainaut M."/>
            <person name="Levati E."/>
            <person name="Barry K.W."/>
            <person name="Belfiori B."/>
            <person name="Cichocki N."/>
            <person name="Clum A."/>
            <person name="Dockter R.B."/>
            <person name="Fauchery L."/>
            <person name="Guy J."/>
            <person name="Iotti M."/>
            <person name="Le Tacon F."/>
            <person name="Lindquist E.A."/>
            <person name="Lipzen A."/>
            <person name="Malagnac F."/>
            <person name="Mello A."/>
            <person name="Molinier V."/>
            <person name="Miyauchi S."/>
            <person name="Poulain J."/>
            <person name="Riccioni C."/>
            <person name="Rubini A."/>
            <person name="Sitrit Y."/>
            <person name="Splivallo R."/>
            <person name="Traeger S."/>
            <person name="Wang M."/>
            <person name="Zifcakova L."/>
            <person name="Wipf D."/>
            <person name="Zambonelli A."/>
            <person name="Paolocci F."/>
            <person name="Nowrousian M."/>
            <person name="Ottonello S."/>
            <person name="Baldrian P."/>
            <person name="Spatafora J.W."/>
            <person name="Henrissat B."/>
            <person name="Nagy L.G."/>
            <person name="Aury J.M."/>
            <person name="Wincker P."/>
            <person name="Grigoriev I.V."/>
            <person name="Bonfante P."/>
            <person name="Martin F.M."/>
        </authorList>
    </citation>
    <scope>NUCLEOTIDE SEQUENCE [LARGE SCALE GENOMIC DNA]</scope>
    <source>
        <strain evidence="1 2">ATCC MYA-4762</strain>
    </source>
</reference>
<dbReference type="AlphaFoldDB" id="A0A3N4LKJ6"/>
<protein>
    <submittedName>
        <fullName evidence="1">Uncharacterized protein</fullName>
    </submittedName>
</protein>
<keyword evidence="2" id="KW-1185">Reference proteome</keyword>
<evidence type="ECO:0000313" key="1">
    <source>
        <dbReference type="EMBL" id="RPB18465.1"/>
    </source>
</evidence>
<sequence length="366" mass="41445">MVTPKNLIQNSKADLGWDTRDADYTSWRNAVKEYCARHSIHTWGAASQAEKDALVIATRGLTGFRPTIRDRLASGSDFHKKALEALLQDCLKKRSETAKNLAIKRARKRAHTDVVSDGDDEVPDGENKPIAVLFWDGDPDVGAHRDVNGWIWDERARRNIAEIRLMTLDGIWDMVKAYVPAGRKVREIIGALEDPTPPNLTFPADYISLHSDAEVRGFFRMTKANPVRLLVILHTLPPRANTPPPGAAYFELEKFAPPTEYDDYAEDSDAIVRNAAGVGRRRMPTRDHTFEERKYELRARIKRQQDTKIAVKAEHQRLFPNAGIIDSDDEDYCYIDWLKKPKPTTGPQLVKARQVVPIGCRATRLN</sequence>
<proteinExistence type="predicted"/>
<gene>
    <name evidence="1" type="ORF">L211DRAFT_874740</name>
</gene>
<accession>A0A3N4LKJ6</accession>
<organism evidence="1 2">
    <name type="scientific">Terfezia boudieri ATCC MYA-4762</name>
    <dbReference type="NCBI Taxonomy" id="1051890"/>
    <lineage>
        <taxon>Eukaryota</taxon>
        <taxon>Fungi</taxon>
        <taxon>Dikarya</taxon>
        <taxon>Ascomycota</taxon>
        <taxon>Pezizomycotina</taxon>
        <taxon>Pezizomycetes</taxon>
        <taxon>Pezizales</taxon>
        <taxon>Pezizaceae</taxon>
        <taxon>Terfezia</taxon>
    </lineage>
</organism>
<dbReference type="OrthoDB" id="5362035at2759"/>
<name>A0A3N4LKJ6_9PEZI</name>
<dbReference type="Proteomes" id="UP000267821">
    <property type="component" value="Unassembled WGS sequence"/>
</dbReference>
<dbReference type="EMBL" id="ML121627">
    <property type="protein sequence ID" value="RPB18465.1"/>
    <property type="molecule type" value="Genomic_DNA"/>
</dbReference>
<evidence type="ECO:0000313" key="2">
    <source>
        <dbReference type="Proteomes" id="UP000267821"/>
    </source>
</evidence>